<name>A0A365K2Y9_9BACL</name>
<gene>
    <name evidence="2" type="ORF">DP119_13795</name>
</gene>
<sequence length="315" mass="34434">MFLRGDDFLQDVHHKIAIITGGNSGIGWEAANMLAGRGFSILLAVRDLVKGENAKREILDYHPEATVAVLKLDLADLASVRHFADSYKKHFRSLDLLVNNAGIMMPPYGKTKDGFELQFGSNYLGHFALTAHLLPLLAKTPGSRVITLGSLAHNRGTIDFDNLDGAKGYRPKKFYNQSKLANMLFAMEFDRRLKKHGIQTISVACHPGVSATNIFKIGKYDAPVLLRDFANRFLQPPDMGALATVHAATEPDLTGGEYIGPAGKGRRKGYPALDTPHPSAVDEALAQKLWAVSEQLTGVAFDFESISKENPAFDS</sequence>
<dbReference type="GO" id="GO:0016491">
    <property type="term" value="F:oxidoreductase activity"/>
    <property type="evidence" value="ECO:0007669"/>
    <property type="project" value="UniProtKB-KW"/>
</dbReference>
<dbReference type="EMBL" id="QLZQ01000007">
    <property type="protein sequence ID" value="RAZ66495.1"/>
    <property type="molecule type" value="Genomic_DNA"/>
</dbReference>
<dbReference type="PANTHER" id="PTHR43157">
    <property type="entry name" value="PHOSPHATIDYLINOSITOL-GLYCAN BIOSYNTHESIS CLASS F PROTEIN-RELATED"/>
    <property type="match status" value="1"/>
</dbReference>
<comment type="caution">
    <text evidence="2">The sequence shown here is derived from an EMBL/GenBank/DDBJ whole genome shotgun (WGS) entry which is preliminary data.</text>
</comment>
<dbReference type="RefSeq" id="WP_112233714.1">
    <property type="nucleotide sequence ID" value="NZ_QLZQ01000007.1"/>
</dbReference>
<dbReference type="InterPro" id="IPR002347">
    <property type="entry name" value="SDR_fam"/>
</dbReference>
<dbReference type="InterPro" id="IPR036291">
    <property type="entry name" value="NAD(P)-bd_dom_sf"/>
</dbReference>
<dbReference type="PRINTS" id="PR00081">
    <property type="entry name" value="GDHRDH"/>
</dbReference>
<dbReference type="SUPFAM" id="SSF51735">
    <property type="entry name" value="NAD(P)-binding Rossmann-fold domains"/>
    <property type="match status" value="1"/>
</dbReference>
<protein>
    <submittedName>
        <fullName evidence="2">Short-chain dehydrogenase</fullName>
    </submittedName>
</protein>
<dbReference type="OrthoDB" id="9809821at2"/>
<dbReference type="Gene3D" id="3.40.50.720">
    <property type="entry name" value="NAD(P)-binding Rossmann-like Domain"/>
    <property type="match status" value="1"/>
</dbReference>
<organism evidence="2 3">
    <name type="scientific">Planococcus maitriensis</name>
    <dbReference type="NCBI Taxonomy" id="221799"/>
    <lineage>
        <taxon>Bacteria</taxon>
        <taxon>Bacillati</taxon>
        <taxon>Bacillota</taxon>
        <taxon>Bacilli</taxon>
        <taxon>Bacillales</taxon>
        <taxon>Caryophanaceae</taxon>
        <taxon>Planococcus</taxon>
    </lineage>
</organism>
<dbReference type="Pfam" id="PF00106">
    <property type="entry name" value="adh_short"/>
    <property type="match status" value="1"/>
</dbReference>
<evidence type="ECO:0000256" key="1">
    <source>
        <dbReference type="ARBA" id="ARBA00023002"/>
    </source>
</evidence>
<dbReference type="PANTHER" id="PTHR43157:SF31">
    <property type="entry name" value="PHOSPHATIDYLINOSITOL-GLYCAN BIOSYNTHESIS CLASS F PROTEIN"/>
    <property type="match status" value="1"/>
</dbReference>
<accession>A0A365K2Y9</accession>
<dbReference type="NCBIfam" id="NF004846">
    <property type="entry name" value="PRK06197.1"/>
    <property type="match status" value="1"/>
</dbReference>
<reference evidence="2 3" key="1">
    <citation type="submission" date="2018-06" db="EMBL/GenBank/DDBJ databases">
        <title>The draft genome sequences of strains SCU63 and S1.</title>
        <authorList>
            <person name="Gan L."/>
        </authorList>
    </citation>
    <scope>NUCLEOTIDE SEQUENCE [LARGE SCALE GENOMIC DNA]</scope>
    <source>
        <strain evidence="2 3">S1</strain>
    </source>
</reference>
<evidence type="ECO:0000313" key="2">
    <source>
        <dbReference type="EMBL" id="RAZ66495.1"/>
    </source>
</evidence>
<dbReference type="Proteomes" id="UP000251869">
    <property type="component" value="Unassembled WGS sequence"/>
</dbReference>
<keyword evidence="1" id="KW-0560">Oxidoreductase</keyword>
<dbReference type="CDD" id="cd05327">
    <property type="entry name" value="retinol-DH_like_SDR_c_like"/>
    <property type="match status" value="1"/>
</dbReference>
<evidence type="ECO:0000313" key="3">
    <source>
        <dbReference type="Proteomes" id="UP000251869"/>
    </source>
</evidence>
<keyword evidence="3" id="KW-1185">Reference proteome</keyword>
<dbReference type="AlphaFoldDB" id="A0A365K2Y9"/>
<proteinExistence type="predicted"/>